<dbReference type="GO" id="GO:0003713">
    <property type="term" value="F:transcription coactivator activity"/>
    <property type="evidence" value="ECO:0007669"/>
    <property type="project" value="TreeGrafter"/>
</dbReference>
<dbReference type="GO" id="GO:0008270">
    <property type="term" value="F:zinc ion binding"/>
    <property type="evidence" value="ECO:0007669"/>
    <property type="project" value="UniProtKB-KW"/>
</dbReference>
<keyword evidence="1" id="KW-0479">Metal-binding</keyword>
<feature type="region of interest" description="Disordered" evidence="2">
    <location>
        <begin position="787"/>
        <end position="836"/>
    </location>
</feature>
<feature type="compositionally biased region" description="Low complexity" evidence="2">
    <location>
        <begin position="374"/>
        <end position="383"/>
    </location>
</feature>
<dbReference type="KEGG" id="tet:TTHERM_01020710"/>
<feature type="transmembrane region" description="Helical" evidence="3">
    <location>
        <begin position="265"/>
        <end position="284"/>
    </location>
</feature>
<proteinExistence type="predicted"/>
<feature type="compositionally biased region" description="Basic residues" evidence="2">
    <location>
        <begin position="443"/>
        <end position="452"/>
    </location>
</feature>
<feature type="transmembrane region" description="Helical" evidence="3">
    <location>
        <begin position="321"/>
        <end position="341"/>
    </location>
</feature>
<dbReference type="InterPro" id="IPR001841">
    <property type="entry name" value="Znf_RING"/>
</dbReference>
<gene>
    <name evidence="5" type="ORF">TTHERM_01020710</name>
</gene>
<evidence type="ECO:0000256" key="3">
    <source>
        <dbReference type="SAM" id="Phobius"/>
    </source>
</evidence>
<accession>Q24BZ9</accession>
<feature type="compositionally biased region" description="Polar residues" evidence="2">
    <location>
        <begin position="481"/>
        <end position="493"/>
    </location>
</feature>
<dbReference type="eggNOG" id="KOG4275">
    <property type="taxonomic scope" value="Eukaryota"/>
</dbReference>
<dbReference type="Gene3D" id="3.30.40.10">
    <property type="entry name" value="Zinc/RING finger domain, C3HC4 (zinc finger)"/>
    <property type="match status" value="1"/>
</dbReference>
<dbReference type="AlphaFoldDB" id="Q24BZ9"/>
<dbReference type="PROSITE" id="PS50089">
    <property type="entry name" value="ZF_RING_2"/>
    <property type="match status" value="1"/>
</dbReference>
<dbReference type="PANTHER" id="PTHR46007:SF12">
    <property type="entry name" value="C2H2-TYPE DOMAIN-CONTAINING PROTEIN-RELATED"/>
    <property type="match status" value="1"/>
</dbReference>
<dbReference type="SUPFAM" id="SSF57850">
    <property type="entry name" value="RING/U-box"/>
    <property type="match status" value="1"/>
</dbReference>
<feature type="transmembrane region" description="Helical" evidence="3">
    <location>
        <begin position="187"/>
        <end position="209"/>
    </location>
</feature>
<dbReference type="HOGENOM" id="CLU_327761_0_0_1"/>
<evidence type="ECO:0000259" key="4">
    <source>
        <dbReference type="PROSITE" id="PS50089"/>
    </source>
</evidence>
<keyword evidence="6" id="KW-1185">Reference proteome</keyword>
<dbReference type="InParanoid" id="Q24BZ9"/>
<dbReference type="GO" id="GO:0045944">
    <property type="term" value="P:positive regulation of transcription by RNA polymerase II"/>
    <property type="evidence" value="ECO:0007669"/>
    <property type="project" value="TreeGrafter"/>
</dbReference>
<feature type="transmembrane region" description="Helical" evidence="3">
    <location>
        <begin position="112"/>
        <end position="133"/>
    </location>
</feature>
<dbReference type="GeneID" id="7835975"/>
<organism evidence="5 6">
    <name type="scientific">Tetrahymena thermophila (strain SB210)</name>
    <dbReference type="NCBI Taxonomy" id="312017"/>
    <lineage>
        <taxon>Eukaryota</taxon>
        <taxon>Sar</taxon>
        <taxon>Alveolata</taxon>
        <taxon>Ciliophora</taxon>
        <taxon>Intramacronucleata</taxon>
        <taxon>Oligohymenophorea</taxon>
        <taxon>Hymenostomatida</taxon>
        <taxon>Tetrahymenina</taxon>
        <taxon>Tetrahymenidae</taxon>
        <taxon>Tetrahymena</taxon>
    </lineage>
</organism>
<dbReference type="EMBL" id="GG662374">
    <property type="protein sequence ID" value="EAS05303.2"/>
    <property type="molecule type" value="Genomic_DNA"/>
</dbReference>
<dbReference type="GO" id="GO:0016592">
    <property type="term" value="C:mediator complex"/>
    <property type="evidence" value="ECO:0007669"/>
    <property type="project" value="TreeGrafter"/>
</dbReference>
<keyword evidence="3" id="KW-1133">Transmembrane helix</keyword>
<dbReference type="Pfam" id="PF13920">
    <property type="entry name" value="zf-C3HC4_3"/>
    <property type="match status" value="1"/>
</dbReference>
<dbReference type="Proteomes" id="UP000009168">
    <property type="component" value="Unassembled WGS sequence"/>
</dbReference>
<protein>
    <submittedName>
        <fullName evidence="5">Zinc finger, C3HC4 type (RING finger) protein</fullName>
    </submittedName>
</protein>
<evidence type="ECO:0000256" key="2">
    <source>
        <dbReference type="SAM" id="MobiDB-lite"/>
    </source>
</evidence>
<sequence length="870" mass="101545">MIQEQVQVNQEQAPQENQQQQQKKDLIEKLSKNCSDIVKNINMNSAYFNIFLILVLLIQAADLSYIVVLCFLWVFDIQEFQNQIKYYRSIQHIDNAFEAYKQRIKRQIKIEILDCIVGFLFKLSILLYFQGYISSLSQPSIAAIGYYFLRVVFNLLCRSYKKEDFDAEVELSDGYQLIQAEKQSNSFYFIINYWIFRVYIISQAIFFSLKLENYIDWSWSEVFWIYWVFFCIIIGITLIIFLLLVVKICDFCGGAKTELIEIQGLFWFFLIMGFISANSSYSVLTYTDVLTDLDRANNTIGKTTEQMYEDQLNLKNTQKSLVPIIFQVVGGFCGQILYFLLLRHQISAFVRLIMFEYGDQQEEEDLEHQHQQEVNEQQNQANNIRDQRAPPKKVRMAYKSKLVLEEKEVAPTMNLPQFVSKVSSTYFKFLMNKKDAQNEIKQKQKSKPKKQKPQQVQVNSPQNATDERSMKGKSYSKRSLNRSATATVTINTQGNVNTQADMLHSSRLNTQDKQFAENDFEDVFKEGSSGSQDKKDLRGENNLKKNKKALIKQKFNEIPNFISPKEKNSIKIQLQQNAFDNNQDDDQHEPNQNQRRQISMANPNNHMNAISIGKGQKDLNMTAPFVVHGAHDHIKEEEDEHESYFQDRKNNQEMHNKEGISQNECVIQFDEESQVQTKNGLDSSRIQSQQQSVSTCLVCFDATPDSIFNPCGHGGLCYECAIDLMKKTGECYLCRQKIEEILKIDIESRNQGIMKIITTTKLVKVREKIEISEQEYQYYSALRRNRRQQQQQQGIPEQQSSNGQNQIQHPQNQQIQQQLQQAIQQREQQYQSNDHQHQNINQILSQENMDVNNQCQIQQNLVNQNEDNVD</sequence>
<feature type="region of interest" description="Disordered" evidence="2">
    <location>
        <begin position="438"/>
        <end position="493"/>
    </location>
</feature>
<feature type="transmembrane region" description="Helical" evidence="3">
    <location>
        <begin position="139"/>
        <end position="157"/>
    </location>
</feature>
<keyword evidence="3" id="KW-0812">Transmembrane</keyword>
<feature type="transmembrane region" description="Helical" evidence="3">
    <location>
        <begin position="50"/>
        <end position="75"/>
    </location>
</feature>
<evidence type="ECO:0000313" key="5">
    <source>
        <dbReference type="EMBL" id="EAS05303.2"/>
    </source>
</evidence>
<feature type="compositionally biased region" description="Low complexity" evidence="2">
    <location>
        <begin position="802"/>
        <end position="831"/>
    </location>
</feature>
<dbReference type="InterPro" id="IPR013083">
    <property type="entry name" value="Znf_RING/FYVE/PHD"/>
</dbReference>
<evidence type="ECO:0000256" key="1">
    <source>
        <dbReference type="PROSITE-ProRule" id="PRU00175"/>
    </source>
</evidence>
<dbReference type="OrthoDB" id="312892at2759"/>
<dbReference type="InterPro" id="IPR051647">
    <property type="entry name" value="Mediator_comp_sub12"/>
</dbReference>
<feature type="domain" description="RING-type" evidence="4">
    <location>
        <begin position="696"/>
        <end position="735"/>
    </location>
</feature>
<name>Q24BZ9_TETTS</name>
<dbReference type="RefSeq" id="XP_001025548.2">
    <property type="nucleotide sequence ID" value="XM_001025548.2"/>
</dbReference>
<evidence type="ECO:0000313" key="6">
    <source>
        <dbReference type="Proteomes" id="UP000009168"/>
    </source>
</evidence>
<feature type="transmembrane region" description="Helical" evidence="3">
    <location>
        <begin position="224"/>
        <end position="245"/>
    </location>
</feature>
<feature type="compositionally biased region" description="Low complexity" evidence="2">
    <location>
        <begin position="453"/>
        <end position="463"/>
    </location>
</feature>
<keyword evidence="1" id="KW-0862">Zinc</keyword>
<feature type="region of interest" description="Disordered" evidence="2">
    <location>
        <begin position="364"/>
        <end position="393"/>
    </location>
</feature>
<keyword evidence="3" id="KW-0472">Membrane</keyword>
<keyword evidence="1" id="KW-0863">Zinc-finger</keyword>
<reference evidence="6" key="1">
    <citation type="journal article" date="2006" name="PLoS Biol.">
        <title>Macronuclear genome sequence of the ciliate Tetrahymena thermophila, a model eukaryote.</title>
        <authorList>
            <person name="Eisen J.A."/>
            <person name="Coyne R.S."/>
            <person name="Wu M."/>
            <person name="Wu D."/>
            <person name="Thiagarajan M."/>
            <person name="Wortman J.R."/>
            <person name="Badger J.H."/>
            <person name="Ren Q."/>
            <person name="Amedeo P."/>
            <person name="Jones K.M."/>
            <person name="Tallon L.J."/>
            <person name="Delcher A.L."/>
            <person name="Salzberg S.L."/>
            <person name="Silva J.C."/>
            <person name="Haas B.J."/>
            <person name="Majoros W.H."/>
            <person name="Farzad M."/>
            <person name="Carlton J.M."/>
            <person name="Smith R.K. Jr."/>
            <person name="Garg J."/>
            <person name="Pearlman R.E."/>
            <person name="Karrer K.M."/>
            <person name="Sun L."/>
            <person name="Manning G."/>
            <person name="Elde N.C."/>
            <person name="Turkewitz A.P."/>
            <person name="Asai D.J."/>
            <person name="Wilkes D.E."/>
            <person name="Wang Y."/>
            <person name="Cai H."/>
            <person name="Collins K."/>
            <person name="Stewart B.A."/>
            <person name="Lee S.R."/>
            <person name="Wilamowska K."/>
            <person name="Weinberg Z."/>
            <person name="Ruzzo W.L."/>
            <person name="Wloga D."/>
            <person name="Gaertig J."/>
            <person name="Frankel J."/>
            <person name="Tsao C.-C."/>
            <person name="Gorovsky M.A."/>
            <person name="Keeling P.J."/>
            <person name="Waller R.F."/>
            <person name="Patron N.J."/>
            <person name="Cherry J.M."/>
            <person name="Stover N.A."/>
            <person name="Krieger C.J."/>
            <person name="del Toro C."/>
            <person name="Ryder H.F."/>
            <person name="Williamson S.C."/>
            <person name="Barbeau R.A."/>
            <person name="Hamilton E.P."/>
            <person name="Orias E."/>
        </authorList>
    </citation>
    <scope>NUCLEOTIDE SEQUENCE [LARGE SCALE GENOMIC DNA]</scope>
    <source>
        <strain evidence="6">SB210</strain>
    </source>
</reference>
<dbReference type="PANTHER" id="PTHR46007">
    <property type="entry name" value="MEDIATOR OF RNA POLYMERASE II TRANSCRIPTION SUBUNIT 12"/>
    <property type="match status" value="1"/>
</dbReference>